<dbReference type="KEGG" id="nnu:104586331"/>
<proteinExistence type="predicted"/>
<name>A0A1U7YVC6_NELNU</name>
<gene>
    <name evidence="2" type="primary">LOC104586331</name>
</gene>
<protein>
    <submittedName>
        <fullName evidence="2">Uncharacterized protein LOC104586331</fullName>
    </submittedName>
</protein>
<evidence type="ECO:0000313" key="2">
    <source>
        <dbReference type="RefSeq" id="XP_010241821.1"/>
    </source>
</evidence>
<dbReference type="GeneID" id="104586331"/>
<dbReference type="InParanoid" id="A0A1U7YVC6"/>
<dbReference type="OrthoDB" id="8775810at2759"/>
<keyword evidence="1" id="KW-1185">Reference proteome</keyword>
<dbReference type="RefSeq" id="XP_010241821.1">
    <property type="nucleotide sequence ID" value="XM_010243519.2"/>
</dbReference>
<accession>A0A1U7YVC6</accession>
<organism evidence="1 2">
    <name type="scientific">Nelumbo nucifera</name>
    <name type="common">Sacred lotus</name>
    <dbReference type="NCBI Taxonomy" id="4432"/>
    <lineage>
        <taxon>Eukaryota</taxon>
        <taxon>Viridiplantae</taxon>
        <taxon>Streptophyta</taxon>
        <taxon>Embryophyta</taxon>
        <taxon>Tracheophyta</taxon>
        <taxon>Spermatophyta</taxon>
        <taxon>Magnoliopsida</taxon>
        <taxon>Proteales</taxon>
        <taxon>Nelumbonaceae</taxon>
        <taxon>Nelumbo</taxon>
    </lineage>
</organism>
<reference evidence="2" key="1">
    <citation type="submission" date="2025-08" db="UniProtKB">
        <authorList>
            <consortium name="RefSeq"/>
        </authorList>
    </citation>
    <scope>IDENTIFICATION</scope>
</reference>
<sequence length="129" mass="15011">MKILMGVQSKESKGELLATDMELESSETGTVNCLGSHRSDEMTVTSSLKQILGRDRPYLILSNFMERLLVSRMWRERQKISQEEWQFFFKPLECQQLYFGKCPSQDCDLSCFWEDFWIVPHLGGGYSNP</sequence>
<dbReference type="AlphaFoldDB" id="A0A1U7YVC6"/>
<evidence type="ECO:0000313" key="1">
    <source>
        <dbReference type="Proteomes" id="UP000189703"/>
    </source>
</evidence>
<dbReference type="Proteomes" id="UP000189703">
    <property type="component" value="Unplaced"/>
</dbReference>